<sequence length="908" mass="93929">MHDTEHTGGSTAVKDAGCGCSAEAAVPAPPAASSCCGRHASDQPISPASAKAIDPVCGMTVDPASSKHRFDHAGTTYHFCCAGCRTKFAADPEGILAKAARPTAAPKPAAQLHQLTDFAAPSSCCGGHDHAAHHHDHGATAAADGKVIDPVCGMKVDPATTPHRFDYQGQTYFFCAASCRGKFAADPVSYLDKSKAKPAPVVPEGTIYTCPMDPQIRQVGPGSCPICGMALEPELVSLDAPPNAELIDMTRRFWIGLALALPAVVLEMGGHLVGGHGLIDPALSNWIQLACATPVVLWAGWPFFVRGWQSLVTRNLNMFTLVAMGTGVAYVYSLVATLAPQLFPPAFQSHGGSVPVYFEAAAVITVLVLLGQVLELRAREATSGAIKALLTLAPKSARRIAADGTDHEVEIDSLAVGDKLRVRPGEKVPVDGIILEGRSTLDESLVTGESMPVTREAGGKVVAGTLNQAGGFVMRAEQVGRDTVLSQIVQMVAQAQRSRAPIQRVADLVAGWFVPAVVLAALVAFAAWATFGPEPRLTFALVAAVSVLIIACPCALGLATPMSIMVGVGRGAQAGVLIRNAEALERMEKVDTLVIDKTGTLTEGKPKVVAIATASGFDEAELLRLAAGVERASEHPLAHAIVTAASDRSLDLAPVDGFEAPTGKGATGRVAGRSVVIGNVDYLASLGIDTAPLADIAEHHRADGATVVSVGIDGRFAGLIAIADPVKASTPDALRALAAEGLRVIMLTGDNRTTAQAVARKLGIADVEAEVLPDQKSAVVEKLRKQGRIVAMAGDGVNDAPALAAADVGIAMGTGTDVAMESAGITLLKGDLGGIVRARKLSQATMRNIRQNLFFAFIYNSAGIPIAAGILYPSFGLLLSPIIAAAAMSLSSVSVIGNALRLRATSLD</sequence>
<comment type="similarity">
    <text evidence="2 11">Belongs to the cation transport ATPase (P-type) (TC 3.A.3) family. Type IB subfamily.</text>
</comment>
<dbReference type="InterPro" id="IPR012348">
    <property type="entry name" value="RNR-like"/>
</dbReference>
<feature type="transmembrane region" description="Helical" evidence="11">
    <location>
        <begin position="356"/>
        <end position="374"/>
    </location>
</feature>
<dbReference type="Gene3D" id="3.40.1110.10">
    <property type="entry name" value="Calcium-transporting ATPase, cytoplasmic domain N"/>
    <property type="match status" value="1"/>
</dbReference>
<feature type="transmembrane region" description="Helical" evidence="11">
    <location>
        <begin position="537"/>
        <end position="560"/>
    </location>
</feature>
<dbReference type="STRING" id="316058.RPB_3871"/>
<feature type="domain" description="TRASH" evidence="12">
    <location>
        <begin position="54"/>
        <end position="92"/>
    </location>
</feature>
<dbReference type="NCBIfam" id="TIGR01525">
    <property type="entry name" value="ATPase-IB_hvy"/>
    <property type="match status" value="1"/>
</dbReference>
<dbReference type="SFLD" id="SFLDS00003">
    <property type="entry name" value="Haloacid_Dehalogenase"/>
    <property type="match status" value="1"/>
</dbReference>
<feature type="transmembrane region" description="Helical" evidence="11">
    <location>
        <begin position="316"/>
        <end position="336"/>
    </location>
</feature>
<dbReference type="Gene3D" id="2.70.150.10">
    <property type="entry name" value="Calcium-transporting ATPase, cytoplasmic transduction domain A"/>
    <property type="match status" value="1"/>
</dbReference>
<dbReference type="OrthoDB" id="391538at2"/>
<feature type="transmembrane region" description="Helical" evidence="11">
    <location>
        <begin position="286"/>
        <end position="304"/>
    </location>
</feature>
<dbReference type="GO" id="GO:0005524">
    <property type="term" value="F:ATP binding"/>
    <property type="evidence" value="ECO:0007669"/>
    <property type="project" value="UniProtKB-UniRule"/>
</dbReference>
<dbReference type="Gene3D" id="1.10.620.20">
    <property type="entry name" value="Ribonucleotide Reductase, subunit A"/>
    <property type="match status" value="2"/>
</dbReference>
<evidence type="ECO:0000256" key="7">
    <source>
        <dbReference type="ARBA" id="ARBA00022840"/>
    </source>
</evidence>
<dbReference type="HOGENOM" id="CLU_001771_11_3_5"/>
<dbReference type="CDD" id="cd02094">
    <property type="entry name" value="P-type_ATPase_Cu-like"/>
    <property type="match status" value="1"/>
</dbReference>
<organism evidence="13 14">
    <name type="scientific">Rhodopseudomonas palustris (strain HaA2)</name>
    <dbReference type="NCBI Taxonomy" id="316058"/>
    <lineage>
        <taxon>Bacteria</taxon>
        <taxon>Pseudomonadati</taxon>
        <taxon>Pseudomonadota</taxon>
        <taxon>Alphaproteobacteria</taxon>
        <taxon>Hyphomicrobiales</taxon>
        <taxon>Nitrobacteraceae</taxon>
        <taxon>Rhodopseudomonas</taxon>
    </lineage>
</organism>
<accession>Q2IT96</accession>
<dbReference type="GO" id="GO:0060003">
    <property type="term" value="P:copper ion export"/>
    <property type="evidence" value="ECO:0007669"/>
    <property type="project" value="UniProtKB-ARBA"/>
</dbReference>
<dbReference type="PRINTS" id="PR00943">
    <property type="entry name" value="CUATPASE"/>
</dbReference>
<dbReference type="KEGG" id="rpb:RPB_3871"/>
<dbReference type="InterPro" id="IPR009078">
    <property type="entry name" value="Ferritin-like_SF"/>
</dbReference>
<dbReference type="Gene3D" id="3.40.50.1000">
    <property type="entry name" value="HAD superfamily/HAD-like"/>
    <property type="match status" value="1"/>
</dbReference>
<dbReference type="InterPro" id="IPR023214">
    <property type="entry name" value="HAD_sf"/>
</dbReference>
<comment type="subcellular location">
    <subcellularLocation>
        <location evidence="1">Cell membrane</location>
        <topology evidence="1">Multi-pass membrane protein</topology>
    </subcellularLocation>
</comment>
<feature type="transmembrane region" description="Helical" evidence="11">
    <location>
        <begin position="505"/>
        <end position="531"/>
    </location>
</feature>
<dbReference type="GO" id="GO:0005507">
    <property type="term" value="F:copper ion binding"/>
    <property type="evidence" value="ECO:0007669"/>
    <property type="project" value="TreeGrafter"/>
</dbReference>
<dbReference type="GO" id="GO:0016491">
    <property type="term" value="F:oxidoreductase activity"/>
    <property type="evidence" value="ECO:0007669"/>
    <property type="project" value="InterPro"/>
</dbReference>
<keyword evidence="10 11" id="KW-0472">Membrane</keyword>
<dbReference type="InterPro" id="IPR045800">
    <property type="entry name" value="HMBD"/>
</dbReference>
<dbReference type="SUPFAM" id="SSF56784">
    <property type="entry name" value="HAD-like"/>
    <property type="match status" value="1"/>
</dbReference>
<dbReference type="PRINTS" id="PR00119">
    <property type="entry name" value="CATATPASE"/>
</dbReference>
<evidence type="ECO:0000256" key="2">
    <source>
        <dbReference type="ARBA" id="ARBA00006024"/>
    </source>
</evidence>
<feature type="domain" description="TRASH" evidence="12">
    <location>
        <begin position="149"/>
        <end position="187"/>
    </location>
</feature>
<dbReference type="EMBL" id="CP000250">
    <property type="protein sequence ID" value="ABD08564.1"/>
    <property type="molecule type" value="Genomic_DNA"/>
</dbReference>
<evidence type="ECO:0000256" key="6">
    <source>
        <dbReference type="ARBA" id="ARBA00022741"/>
    </source>
</evidence>
<dbReference type="InterPro" id="IPR018303">
    <property type="entry name" value="ATPase_P-typ_P_site"/>
</dbReference>
<keyword evidence="8" id="KW-1278">Translocase</keyword>
<keyword evidence="6 11" id="KW-0547">Nucleotide-binding</keyword>
<dbReference type="SMART" id="SM00746">
    <property type="entry name" value="TRASH"/>
    <property type="match status" value="2"/>
</dbReference>
<dbReference type="FunFam" id="2.70.150.10:FF:000020">
    <property type="entry name" value="Copper-exporting P-type ATPase A"/>
    <property type="match status" value="1"/>
</dbReference>
<dbReference type="Pfam" id="PF04945">
    <property type="entry name" value="YHS"/>
    <property type="match status" value="2"/>
</dbReference>
<dbReference type="InterPro" id="IPR027256">
    <property type="entry name" value="P-typ_ATPase_IB"/>
</dbReference>
<proteinExistence type="inferred from homology"/>
<keyword evidence="14" id="KW-1185">Reference proteome</keyword>
<dbReference type="GO" id="GO:0055070">
    <property type="term" value="P:copper ion homeostasis"/>
    <property type="evidence" value="ECO:0007669"/>
    <property type="project" value="TreeGrafter"/>
</dbReference>
<dbReference type="SFLD" id="SFLDF00027">
    <property type="entry name" value="p-type_atpase"/>
    <property type="match status" value="1"/>
</dbReference>
<dbReference type="NCBIfam" id="TIGR01494">
    <property type="entry name" value="ATPase_P-type"/>
    <property type="match status" value="1"/>
</dbReference>
<dbReference type="InterPro" id="IPR023298">
    <property type="entry name" value="ATPase_P-typ_TM_dom_sf"/>
</dbReference>
<keyword evidence="9 11" id="KW-1133">Transmembrane helix</keyword>
<dbReference type="PANTHER" id="PTHR43520">
    <property type="entry name" value="ATP7, ISOFORM B"/>
    <property type="match status" value="1"/>
</dbReference>
<feature type="transmembrane region" description="Helical" evidence="11">
    <location>
        <begin position="878"/>
        <end position="900"/>
    </location>
</feature>
<dbReference type="SFLD" id="SFLDG00002">
    <property type="entry name" value="C1.7:_P-type_atpase_like"/>
    <property type="match status" value="1"/>
</dbReference>
<dbReference type="AlphaFoldDB" id="Q2IT96"/>
<name>Q2IT96_RHOP2</name>
<gene>
    <name evidence="13" type="ordered locus">RPB_3871</name>
</gene>
<dbReference type="InterPro" id="IPR059000">
    <property type="entry name" value="ATPase_P-type_domA"/>
</dbReference>
<evidence type="ECO:0000256" key="8">
    <source>
        <dbReference type="ARBA" id="ARBA00022967"/>
    </source>
</evidence>
<dbReference type="Pfam" id="PF00122">
    <property type="entry name" value="E1-E2_ATPase"/>
    <property type="match status" value="1"/>
</dbReference>
<evidence type="ECO:0000256" key="4">
    <source>
        <dbReference type="ARBA" id="ARBA00022692"/>
    </source>
</evidence>
<dbReference type="InterPro" id="IPR011017">
    <property type="entry name" value="TRASH_dom"/>
</dbReference>
<evidence type="ECO:0000256" key="5">
    <source>
        <dbReference type="ARBA" id="ARBA00022723"/>
    </source>
</evidence>
<dbReference type="Pfam" id="PF19335">
    <property type="entry name" value="HMBD"/>
    <property type="match status" value="1"/>
</dbReference>
<dbReference type="SUPFAM" id="SSF81665">
    <property type="entry name" value="Calcium ATPase, transmembrane domain M"/>
    <property type="match status" value="1"/>
</dbReference>
<reference evidence="13 14" key="1">
    <citation type="submission" date="2006-01" db="EMBL/GenBank/DDBJ databases">
        <title>Complete sequence of Rhodopseudomonas palustris HaA2.</title>
        <authorList>
            <consortium name="US DOE Joint Genome Institute"/>
            <person name="Copeland A."/>
            <person name="Lucas S."/>
            <person name="Lapidus A."/>
            <person name="Barry K."/>
            <person name="Detter J.C."/>
            <person name="Glavina T."/>
            <person name="Hammon N."/>
            <person name="Israni S."/>
            <person name="Pitluck S."/>
            <person name="Chain P."/>
            <person name="Malfatti S."/>
            <person name="Shin M."/>
            <person name="Vergez L."/>
            <person name="Schmutz J."/>
            <person name="Larimer F."/>
            <person name="Land M."/>
            <person name="Hauser L."/>
            <person name="Pelletier D.A."/>
            <person name="Kyrpides N."/>
            <person name="Anderson I."/>
            <person name="Oda Y."/>
            <person name="Harwood C.S."/>
            <person name="Richardson P."/>
        </authorList>
    </citation>
    <scope>NUCLEOTIDE SEQUENCE [LARGE SCALE GENOMIC DNA]</scope>
    <source>
        <strain evidence="13 14">HaA2</strain>
    </source>
</reference>
<dbReference type="PROSITE" id="PS00154">
    <property type="entry name" value="ATPASE_E1_E2"/>
    <property type="match status" value="1"/>
</dbReference>
<feature type="transmembrane region" description="Helical" evidence="11">
    <location>
        <begin position="853"/>
        <end position="872"/>
    </location>
</feature>
<dbReference type="InterPro" id="IPR023299">
    <property type="entry name" value="ATPase_P-typ_cyto_dom_N"/>
</dbReference>
<dbReference type="Pfam" id="PF00702">
    <property type="entry name" value="Hydrolase"/>
    <property type="match status" value="1"/>
</dbReference>
<dbReference type="SUPFAM" id="SSF81653">
    <property type="entry name" value="Calcium ATPase, transduction domain A"/>
    <property type="match status" value="1"/>
</dbReference>
<evidence type="ECO:0000256" key="9">
    <source>
        <dbReference type="ARBA" id="ARBA00022989"/>
    </source>
</evidence>
<evidence type="ECO:0000259" key="12">
    <source>
        <dbReference type="SMART" id="SM00746"/>
    </source>
</evidence>
<dbReference type="InterPro" id="IPR007029">
    <property type="entry name" value="YHS_dom"/>
</dbReference>
<dbReference type="SUPFAM" id="SSF47240">
    <property type="entry name" value="Ferritin-like"/>
    <property type="match status" value="2"/>
</dbReference>
<dbReference type="InterPro" id="IPR008250">
    <property type="entry name" value="ATPase_P-typ_transduc_dom_A_sf"/>
</dbReference>
<feature type="transmembrane region" description="Helical" evidence="11">
    <location>
        <begin position="253"/>
        <end position="274"/>
    </location>
</feature>
<keyword evidence="7 11" id="KW-0067">ATP-binding</keyword>
<evidence type="ECO:0000256" key="10">
    <source>
        <dbReference type="ARBA" id="ARBA00023136"/>
    </source>
</evidence>
<dbReference type="Proteomes" id="UP000008809">
    <property type="component" value="Chromosome"/>
</dbReference>
<keyword evidence="5 11" id="KW-0479">Metal-binding</keyword>
<keyword evidence="3 11" id="KW-1003">Cell membrane</keyword>
<dbReference type="InterPro" id="IPR044492">
    <property type="entry name" value="P_typ_ATPase_HD_dom"/>
</dbReference>
<evidence type="ECO:0000256" key="3">
    <source>
        <dbReference type="ARBA" id="ARBA00022475"/>
    </source>
</evidence>
<keyword evidence="4 11" id="KW-0812">Transmembrane</keyword>
<evidence type="ECO:0000313" key="14">
    <source>
        <dbReference type="Proteomes" id="UP000008809"/>
    </source>
</evidence>
<evidence type="ECO:0000256" key="11">
    <source>
        <dbReference type="RuleBase" id="RU362081"/>
    </source>
</evidence>
<dbReference type="GO" id="GO:0005886">
    <property type="term" value="C:plasma membrane"/>
    <property type="evidence" value="ECO:0007669"/>
    <property type="project" value="UniProtKB-SubCell"/>
</dbReference>
<protein>
    <submittedName>
        <fullName evidence="13">Heavy metal translocating P-type ATPase</fullName>
    </submittedName>
</protein>
<evidence type="ECO:0000256" key="1">
    <source>
        <dbReference type="ARBA" id="ARBA00004651"/>
    </source>
</evidence>
<dbReference type="eggNOG" id="COG2217">
    <property type="taxonomic scope" value="Bacteria"/>
</dbReference>
<dbReference type="InterPro" id="IPR036412">
    <property type="entry name" value="HAD-like_sf"/>
</dbReference>
<dbReference type="NCBIfam" id="TIGR01511">
    <property type="entry name" value="ATPase-IB1_Cu"/>
    <property type="match status" value="1"/>
</dbReference>
<dbReference type="GO" id="GO:0016887">
    <property type="term" value="F:ATP hydrolysis activity"/>
    <property type="evidence" value="ECO:0007669"/>
    <property type="project" value="InterPro"/>
</dbReference>
<dbReference type="GO" id="GO:0043682">
    <property type="term" value="F:P-type divalent copper transporter activity"/>
    <property type="evidence" value="ECO:0007669"/>
    <property type="project" value="TreeGrafter"/>
</dbReference>
<evidence type="ECO:0000313" key="13">
    <source>
        <dbReference type="EMBL" id="ABD08564.1"/>
    </source>
</evidence>
<dbReference type="PANTHER" id="PTHR43520:SF8">
    <property type="entry name" value="P-TYPE CU(+) TRANSPORTER"/>
    <property type="match status" value="1"/>
</dbReference>
<dbReference type="InterPro" id="IPR001757">
    <property type="entry name" value="P_typ_ATPase"/>
</dbReference>